<dbReference type="GO" id="GO:0015074">
    <property type="term" value="P:DNA integration"/>
    <property type="evidence" value="ECO:0007669"/>
    <property type="project" value="InterPro"/>
</dbReference>
<keyword evidence="3" id="KW-1185">Reference proteome</keyword>
<name>A0A8T1SH98_CHESE</name>
<dbReference type="EMBL" id="JAHGAV010000232">
    <property type="protein sequence ID" value="KAG6928003.1"/>
    <property type="molecule type" value="Genomic_DNA"/>
</dbReference>
<comment type="caution">
    <text evidence="2">The sequence shown here is derived from an EMBL/GenBank/DDBJ whole genome shotgun (WGS) entry which is preliminary data.</text>
</comment>
<organism evidence="2 3">
    <name type="scientific">Chelydra serpentina</name>
    <name type="common">Snapping turtle</name>
    <name type="synonym">Testudo serpentina</name>
    <dbReference type="NCBI Taxonomy" id="8475"/>
    <lineage>
        <taxon>Eukaryota</taxon>
        <taxon>Metazoa</taxon>
        <taxon>Chordata</taxon>
        <taxon>Craniata</taxon>
        <taxon>Vertebrata</taxon>
        <taxon>Euteleostomi</taxon>
        <taxon>Archelosauria</taxon>
        <taxon>Testudinata</taxon>
        <taxon>Testudines</taxon>
        <taxon>Cryptodira</taxon>
        <taxon>Durocryptodira</taxon>
        <taxon>Americhelydia</taxon>
        <taxon>Chelydroidea</taxon>
        <taxon>Chelydridae</taxon>
        <taxon>Chelydra</taxon>
    </lineage>
</organism>
<proteinExistence type="predicted"/>
<evidence type="ECO:0000313" key="3">
    <source>
        <dbReference type="Proteomes" id="UP000765507"/>
    </source>
</evidence>
<dbReference type="InterPro" id="IPR012337">
    <property type="entry name" value="RNaseH-like_sf"/>
</dbReference>
<dbReference type="AlphaFoldDB" id="A0A8T1SH98"/>
<dbReference type="InterPro" id="IPR001584">
    <property type="entry name" value="Integrase_cat-core"/>
</dbReference>
<reference evidence="2 3" key="1">
    <citation type="journal article" date="2020" name="G3 (Bethesda)">
        <title>Draft Genome of the Common Snapping Turtle, Chelydra serpentina, a Model for Phenotypic Plasticity in Reptiles.</title>
        <authorList>
            <person name="Das D."/>
            <person name="Singh S.K."/>
            <person name="Bierstedt J."/>
            <person name="Erickson A."/>
            <person name="Galli G.L.J."/>
            <person name="Crossley D.A. 2nd"/>
            <person name="Rhen T."/>
        </authorList>
    </citation>
    <scope>NUCLEOTIDE SEQUENCE [LARGE SCALE GENOMIC DNA]</scope>
    <source>
        <strain evidence="2">KW</strain>
    </source>
</reference>
<protein>
    <recommendedName>
        <fullName evidence="1">Integrase catalytic domain-containing protein</fullName>
    </recommendedName>
</protein>
<dbReference type="PROSITE" id="PS50994">
    <property type="entry name" value="INTEGRASE"/>
    <property type="match status" value="1"/>
</dbReference>
<dbReference type="GO" id="GO:0003676">
    <property type="term" value="F:nucleic acid binding"/>
    <property type="evidence" value="ECO:0007669"/>
    <property type="project" value="InterPro"/>
</dbReference>
<dbReference type="Gene3D" id="3.30.420.10">
    <property type="entry name" value="Ribonuclease H-like superfamily/Ribonuclease H"/>
    <property type="match status" value="1"/>
</dbReference>
<dbReference type="InterPro" id="IPR050951">
    <property type="entry name" value="Retrovirus_Pol_polyprotein"/>
</dbReference>
<accession>A0A8T1SH98</accession>
<dbReference type="Pfam" id="PF00665">
    <property type="entry name" value="rve"/>
    <property type="match status" value="1"/>
</dbReference>
<evidence type="ECO:0000259" key="1">
    <source>
        <dbReference type="PROSITE" id="PS50994"/>
    </source>
</evidence>
<dbReference type="PANTHER" id="PTHR37984">
    <property type="entry name" value="PROTEIN CBG26694"/>
    <property type="match status" value="1"/>
</dbReference>
<dbReference type="OrthoDB" id="9906983at2759"/>
<dbReference type="InterPro" id="IPR036397">
    <property type="entry name" value="RNaseH_sf"/>
</dbReference>
<gene>
    <name evidence="2" type="ORF">G0U57_008904</name>
</gene>
<dbReference type="SUPFAM" id="SSF53098">
    <property type="entry name" value="Ribonuclease H-like"/>
    <property type="match status" value="1"/>
</dbReference>
<dbReference type="PANTHER" id="PTHR37984:SF12">
    <property type="entry name" value="RIBONUCLEASE H"/>
    <property type="match status" value="1"/>
</dbReference>
<evidence type="ECO:0000313" key="2">
    <source>
        <dbReference type="EMBL" id="KAG6928003.1"/>
    </source>
</evidence>
<sequence>MDFIDLLPTIKEGYKYLLVVIDVFSAWTEAFPTRVNTASMAARKLYEEIFCWYGTPRIIVSDQGGAFVGEVLKSLLAALNIKQQINISYRPQSSATVERQNQNLKNALRKMCSASGTDWPTKLPTILAALRNSNR</sequence>
<feature type="domain" description="Integrase catalytic" evidence="1">
    <location>
        <begin position="1"/>
        <end position="135"/>
    </location>
</feature>
<feature type="non-terminal residue" evidence="2">
    <location>
        <position position="135"/>
    </location>
</feature>
<dbReference type="Proteomes" id="UP000765507">
    <property type="component" value="Unassembled WGS sequence"/>
</dbReference>